<dbReference type="AlphaFoldDB" id="A0A251PYL8"/>
<accession>A0A251PYL8</accession>
<protein>
    <submittedName>
        <fullName evidence="1">Uncharacterized protein</fullName>
    </submittedName>
</protein>
<gene>
    <name evidence="1" type="ORF">PRUPE_3G114800</name>
</gene>
<dbReference type="EMBL" id="CM007653">
    <property type="protein sequence ID" value="ONI16676.1"/>
    <property type="molecule type" value="Genomic_DNA"/>
</dbReference>
<organism evidence="1 2">
    <name type="scientific">Prunus persica</name>
    <name type="common">Peach</name>
    <name type="synonym">Amygdalus persica</name>
    <dbReference type="NCBI Taxonomy" id="3760"/>
    <lineage>
        <taxon>Eukaryota</taxon>
        <taxon>Viridiplantae</taxon>
        <taxon>Streptophyta</taxon>
        <taxon>Embryophyta</taxon>
        <taxon>Tracheophyta</taxon>
        <taxon>Spermatophyta</taxon>
        <taxon>Magnoliopsida</taxon>
        <taxon>eudicotyledons</taxon>
        <taxon>Gunneridae</taxon>
        <taxon>Pentapetalae</taxon>
        <taxon>rosids</taxon>
        <taxon>fabids</taxon>
        <taxon>Rosales</taxon>
        <taxon>Rosaceae</taxon>
        <taxon>Amygdaloideae</taxon>
        <taxon>Amygdaleae</taxon>
        <taxon>Prunus</taxon>
    </lineage>
</organism>
<keyword evidence="2" id="KW-1185">Reference proteome</keyword>
<dbReference type="Proteomes" id="UP000006882">
    <property type="component" value="Chromosome G3"/>
</dbReference>
<proteinExistence type="predicted"/>
<evidence type="ECO:0000313" key="1">
    <source>
        <dbReference type="EMBL" id="ONI16676.1"/>
    </source>
</evidence>
<sequence>MAILLPKMPLPSPSISGVVSQCDATLLYLQHKFQRARSLELALRRKRKLKSSPNHLQGSPVYSLEILKNYFKKFSGFNQNVMTYKILLIILYIQDF</sequence>
<reference evidence="1 2" key="1">
    <citation type="journal article" date="2013" name="Nat. Genet.">
        <title>The high-quality draft genome of peach (Prunus persica) identifies unique patterns of genetic diversity, domestication and genome evolution.</title>
        <authorList>
            <consortium name="International Peach Genome Initiative"/>
            <person name="Verde I."/>
            <person name="Abbott A.G."/>
            <person name="Scalabrin S."/>
            <person name="Jung S."/>
            <person name="Shu S."/>
            <person name="Marroni F."/>
            <person name="Zhebentyayeva T."/>
            <person name="Dettori M.T."/>
            <person name="Grimwood J."/>
            <person name="Cattonaro F."/>
            <person name="Zuccolo A."/>
            <person name="Rossini L."/>
            <person name="Jenkins J."/>
            <person name="Vendramin E."/>
            <person name="Meisel L.A."/>
            <person name="Decroocq V."/>
            <person name="Sosinski B."/>
            <person name="Prochnik S."/>
            <person name="Mitros T."/>
            <person name="Policriti A."/>
            <person name="Cipriani G."/>
            <person name="Dondini L."/>
            <person name="Ficklin S."/>
            <person name="Goodstein D.M."/>
            <person name="Xuan P."/>
            <person name="Del Fabbro C."/>
            <person name="Aramini V."/>
            <person name="Copetti D."/>
            <person name="Gonzalez S."/>
            <person name="Horner D.S."/>
            <person name="Falchi R."/>
            <person name="Lucas S."/>
            <person name="Mica E."/>
            <person name="Maldonado J."/>
            <person name="Lazzari B."/>
            <person name="Bielenberg D."/>
            <person name="Pirona R."/>
            <person name="Miculan M."/>
            <person name="Barakat A."/>
            <person name="Testolin R."/>
            <person name="Stella A."/>
            <person name="Tartarini S."/>
            <person name="Tonutti P."/>
            <person name="Arus P."/>
            <person name="Orellana A."/>
            <person name="Wells C."/>
            <person name="Main D."/>
            <person name="Vizzotto G."/>
            <person name="Silva H."/>
            <person name="Salamini F."/>
            <person name="Schmutz J."/>
            <person name="Morgante M."/>
            <person name="Rokhsar D.S."/>
        </authorList>
    </citation>
    <scope>NUCLEOTIDE SEQUENCE [LARGE SCALE GENOMIC DNA]</scope>
    <source>
        <strain evidence="2">cv. Nemared</strain>
    </source>
</reference>
<name>A0A251PYL8_PRUPE</name>
<dbReference type="Gramene" id="ONI16676">
    <property type="protein sequence ID" value="ONI16676"/>
    <property type="gene ID" value="PRUPE_3G114800"/>
</dbReference>
<evidence type="ECO:0000313" key="2">
    <source>
        <dbReference type="Proteomes" id="UP000006882"/>
    </source>
</evidence>